<dbReference type="EMBL" id="CP046072">
    <property type="protein sequence ID" value="QSZ41603.1"/>
    <property type="molecule type" value="Genomic_DNA"/>
</dbReference>
<keyword evidence="2" id="KW-1185">Reference proteome</keyword>
<name>A0A975GCR9_9BACT</name>
<reference evidence="1" key="1">
    <citation type="submission" date="2019-11" db="EMBL/GenBank/DDBJ databases">
        <authorList>
            <person name="Kojima H."/>
        </authorList>
    </citation>
    <scope>NUCLEOTIDE SEQUENCE</scope>
    <source>
        <strain evidence="1">H1576</strain>
    </source>
</reference>
<gene>
    <name evidence="1" type="ORF">GJV85_05615</name>
</gene>
<proteinExistence type="predicted"/>
<reference evidence="1" key="2">
    <citation type="submission" date="2021-04" db="EMBL/GenBank/DDBJ databases">
        <title>Isolation and characterization of a novel species of the genus Sulfurimonas.</title>
        <authorList>
            <person name="Fukui M."/>
        </authorList>
    </citation>
    <scope>NUCLEOTIDE SEQUENCE</scope>
    <source>
        <strain evidence="1">H1576</strain>
    </source>
</reference>
<dbReference type="Proteomes" id="UP000671852">
    <property type="component" value="Chromosome"/>
</dbReference>
<sequence length="76" mass="8742">MEIKIYFCAVLYNEDSELIQISDIKKQAKNDGAIDVVAKMQDSKTTLTSLYKDGWRLTQVVPSHETNGYRLFLERA</sequence>
<evidence type="ECO:0000313" key="1">
    <source>
        <dbReference type="EMBL" id="QSZ41603.1"/>
    </source>
</evidence>
<dbReference type="KEGG" id="saqt:GJV85_05615"/>
<protein>
    <submittedName>
        <fullName evidence="1">Uncharacterized protein</fullName>
    </submittedName>
</protein>
<dbReference type="AlphaFoldDB" id="A0A975GCR9"/>
<accession>A0A975GCR9</accession>
<evidence type="ECO:0000313" key="2">
    <source>
        <dbReference type="Proteomes" id="UP000671852"/>
    </source>
</evidence>
<dbReference type="RefSeq" id="WP_207562887.1">
    <property type="nucleotide sequence ID" value="NZ_CP046072.1"/>
</dbReference>
<organism evidence="1 2">
    <name type="scientific">Sulfurimonas aquatica</name>
    <dbReference type="NCBI Taxonomy" id="2672570"/>
    <lineage>
        <taxon>Bacteria</taxon>
        <taxon>Pseudomonadati</taxon>
        <taxon>Campylobacterota</taxon>
        <taxon>Epsilonproteobacteria</taxon>
        <taxon>Campylobacterales</taxon>
        <taxon>Sulfurimonadaceae</taxon>
        <taxon>Sulfurimonas</taxon>
    </lineage>
</organism>